<feature type="compositionally biased region" description="Polar residues" evidence="1">
    <location>
        <begin position="1"/>
        <end position="21"/>
    </location>
</feature>
<gene>
    <name evidence="2" type="ORF">K466DRAFT_599165</name>
</gene>
<dbReference type="EMBL" id="ML211137">
    <property type="protein sequence ID" value="TFK87833.1"/>
    <property type="molecule type" value="Genomic_DNA"/>
</dbReference>
<keyword evidence="3" id="KW-1185">Reference proteome</keyword>
<dbReference type="Proteomes" id="UP000308197">
    <property type="component" value="Unassembled WGS sequence"/>
</dbReference>
<evidence type="ECO:0000313" key="2">
    <source>
        <dbReference type="EMBL" id="TFK87833.1"/>
    </source>
</evidence>
<evidence type="ECO:0000313" key="3">
    <source>
        <dbReference type="Proteomes" id="UP000308197"/>
    </source>
</evidence>
<dbReference type="InParanoid" id="A0A5C3PPA8"/>
<dbReference type="AlphaFoldDB" id="A0A5C3PPA8"/>
<organism evidence="2 3">
    <name type="scientific">Polyporus arcularius HHB13444</name>
    <dbReference type="NCBI Taxonomy" id="1314778"/>
    <lineage>
        <taxon>Eukaryota</taxon>
        <taxon>Fungi</taxon>
        <taxon>Dikarya</taxon>
        <taxon>Basidiomycota</taxon>
        <taxon>Agaricomycotina</taxon>
        <taxon>Agaricomycetes</taxon>
        <taxon>Polyporales</taxon>
        <taxon>Polyporaceae</taxon>
        <taxon>Polyporus</taxon>
    </lineage>
</organism>
<accession>A0A5C3PPA8</accession>
<feature type="region of interest" description="Disordered" evidence="1">
    <location>
        <begin position="1"/>
        <end position="45"/>
    </location>
</feature>
<sequence>MQLTHSSQLETHRTQSTVGNTEHTRPAKRARQHSPPKEMRSVGIQVPSGEPRDLIALDDLQLPIWMPAHRIDRLLRILNFSGPGARFAIGRIPLTATWEGTDETSILSHDNLPVYILILGTLRDLTLVTRDETEDACSLVTMELLRDSDKEAVQRWIGGPRFTETSDPLADIEAFQYQAPRQYVFDNFFDGTTTYTAKEKMKRISVADMTTGDVVLADAHLVRYRNDPEAEVKDAPPSYHHRLQLLALSKIVSAPRIEITTEDEGYHWTL</sequence>
<name>A0A5C3PPA8_9APHY</name>
<reference evidence="2 3" key="1">
    <citation type="journal article" date="2019" name="Nat. Ecol. Evol.">
        <title>Megaphylogeny resolves global patterns of mushroom evolution.</title>
        <authorList>
            <person name="Varga T."/>
            <person name="Krizsan K."/>
            <person name="Foldi C."/>
            <person name="Dima B."/>
            <person name="Sanchez-Garcia M."/>
            <person name="Sanchez-Ramirez S."/>
            <person name="Szollosi G.J."/>
            <person name="Szarkandi J.G."/>
            <person name="Papp V."/>
            <person name="Albert L."/>
            <person name="Andreopoulos W."/>
            <person name="Angelini C."/>
            <person name="Antonin V."/>
            <person name="Barry K.W."/>
            <person name="Bougher N.L."/>
            <person name="Buchanan P."/>
            <person name="Buyck B."/>
            <person name="Bense V."/>
            <person name="Catcheside P."/>
            <person name="Chovatia M."/>
            <person name="Cooper J."/>
            <person name="Damon W."/>
            <person name="Desjardin D."/>
            <person name="Finy P."/>
            <person name="Geml J."/>
            <person name="Haridas S."/>
            <person name="Hughes K."/>
            <person name="Justo A."/>
            <person name="Karasinski D."/>
            <person name="Kautmanova I."/>
            <person name="Kiss B."/>
            <person name="Kocsube S."/>
            <person name="Kotiranta H."/>
            <person name="LaButti K.M."/>
            <person name="Lechner B.E."/>
            <person name="Liimatainen K."/>
            <person name="Lipzen A."/>
            <person name="Lukacs Z."/>
            <person name="Mihaltcheva S."/>
            <person name="Morgado L.N."/>
            <person name="Niskanen T."/>
            <person name="Noordeloos M.E."/>
            <person name="Ohm R.A."/>
            <person name="Ortiz-Santana B."/>
            <person name="Ovrebo C."/>
            <person name="Racz N."/>
            <person name="Riley R."/>
            <person name="Savchenko A."/>
            <person name="Shiryaev A."/>
            <person name="Soop K."/>
            <person name="Spirin V."/>
            <person name="Szebenyi C."/>
            <person name="Tomsovsky M."/>
            <person name="Tulloss R.E."/>
            <person name="Uehling J."/>
            <person name="Grigoriev I.V."/>
            <person name="Vagvolgyi C."/>
            <person name="Papp T."/>
            <person name="Martin F.M."/>
            <person name="Miettinen O."/>
            <person name="Hibbett D.S."/>
            <person name="Nagy L.G."/>
        </authorList>
    </citation>
    <scope>NUCLEOTIDE SEQUENCE [LARGE SCALE GENOMIC DNA]</scope>
    <source>
        <strain evidence="2 3">HHB13444</strain>
    </source>
</reference>
<evidence type="ECO:0000256" key="1">
    <source>
        <dbReference type="SAM" id="MobiDB-lite"/>
    </source>
</evidence>
<protein>
    <submittedName>
        <fullName evidence="2">Uncharacterized protein</fullName>
    </submittedName>
</protein>
<proteinExistence type="predicted"/>